<dbReference type="STRING" id="1193011.LEP1GSC058_1938"/>
<evidence type="ECO:0000313" key="2">
    <source>
        <dbReference type="Proteomes" id="UP000014540"/>
    </source>
</evidence>
<dbReference type="EMBL" id="AKWZ02000003">
    <property type="protein sequence ID" value="EPG75307.1"/>
    <property type="molecule type" value="Genomic_DNA"/>
</dbReference>
<protein>
    <recommendedName>
        <fullName evidence="3">Circularly permuted ATPgrasp domain protein</fullName>
    </recommendedName>
</protein>
<evidence type="ECO:0000313" key="1">
    <source>
        <dbReference type="EMBL" id="EPG75307.1"/>
    </source>
</evidence>
<dbReference type="RefSeq" id="WP_016548398.1">
    <property type="nucleotide sequence ID" value="NZ_AKWZ02000003.1"/>
</dbReference>
<evidence type="ECO:0008006" key="3">
    <source>
        <dbReference type="Google" id="ProtNLM"/>
    </source>
</evidence>
<organism evidence="1 2">
    <name type="scientific">Leptospira fainei serovar Hurstbridge str. BUT 6</name>
    <dbReference type="NCBI Taxonomy" id="1193011"/>
    <lineage>
        <taxon>Bacteria</taxon>
        <taxon>Pseudomonadati</taxon>
        <taxon>Spirochaetota</taxon>
        <taxon>Spirochaetia</taxon>
        <taxon>Leptospirales</taxon>
        <taxon>Leptospiraceae</taxon>
        <taxon>Leptospira</taxon>
    </lineage>
</organism>
<keyword evidence="2" id="KW-1185">Reference proteome</keyword>
<sequence length="430" mass="49151">MNDLINCGEPIADFLNDTCSCSSLDKDRLNEWPSKSVRNRMNPILVDRFYSETPSFINLSEVQRIKEILHSVRSVLRLPSIRSEFLKSYPEEIRTRNCEGGVFLSLDFHRTLDGPKLIEINTNAGGAFLQFKLMTAQIRCCQAVDLALPTLDDLKGLTEAFFSIFIEEWSANGYSQMPRVIAIVDNDPEAQFLYSEFLMFRDLFQSKGIDCFILSPEQLDRRNGGLYFEDRKIDLIYNRLTDFHLSDPECAHLYAAWSNKEVVLTPNPMDYDLFARKSNLVFLSDSTFLKSAGLDKHSLEILEKSIPKTSFVDREKSIEIWNRRKSLFFKPEKGFGSKAAYNGGKLTKGKYNEILNGDYICQEFVPPSVRTTSISGTKIGMKMDIRAYIYKNEILLFASRLYQGQTTNFSTQGGGFSPLYVIPDIIQKLN</sequence>
<comment type="caution">
    <text evidence="1">The sequence shown here is derived from an EMBL/GenBank/DDBJ whole genome shotgun (WGS) entry which is preliminary data.</text>
</comment>
<name>S3W4W2_9LEPT</name>
<proteinExistence type="predicted"/>
<reference evidence="1" key="1">
    <citation type="submission" date="2013-04" db="EMBL/GenBank/DDBJ databases">
        <authorList>
            <person name="Harkins D.M."/>
            <person name="Durkin A.S."/>
            <person name="Selengut J.D."/>
            <person name="Sanka R."/>
            <person name="DePew J."/>
            <person name="Purushe J."/>
            <person name="Ahmed A."/>
            <person name="van der Linden H."/>
            <person name="Goris M.G.A."/>
            <person name="Hartskeerl R.A."/>
            <person name="Vinetz J.M."/>
            <person name="Sutton G.G."/>
            <person name="Nelson W.C."/>
            <person name="Fouts D.E."/>
        </authorList>
    </citation>
    <scope>NUCLEOTIDE SEQUENCE [LARGE SCALE GENOMIC DNA]</scope>
    <source>
        <strain evidence="1">BUT 6</strain>
    </source>
</reference>
<dbReference type="Proteomes" id="UP000014540">
    <property type="component" value="Unassembled WGS sequence"/>
</dbReference>
<dbReference type="AlphaFoldDB" id="S3W4W2"/>
<gene>
    <name evidence="1" type="ORF">LEP1GSC058_1938</name>
</gene>
<dbReference type="OrthoDB" id="344992at2"/>
<accession>S3W4W2</accession>
<dbReference type="SUPFAM" id="SSF56059">
    <property type="entry name" value="Glutathione synthetase ATP-binding domain-like"/>
    <property type="match status" value="1"/>
</dbReference>